<feature type="region of interest" description="Disordered" evidence="12">
    <location>
        <begin position="314"/>
        <end position="357"/>
    </location>
</feature>
<feature type="compositionally biased region" description="Basic residues" evidence="12">
    <location>
        <begin position="331"/>
        <end position="341"/>
    </location>
</feature>
<name>A0A8S3ZXF7_9EUPU</name>
<dbReference type="OrthoDB" id="10003593at2759"/>
<dbReference type="GO" id="GO:0005737">
    <property type="term" value="C:cytoplasm"/>
    <property type="evidence" value="ECO:0007669"/>
    <property type="project" value="UniProtKB-SubCell"/>
</dbReference>
<comment type="subcellular location">
    <subcellularLocation>
        <location evidence="3">Cytoplasm</location>
    </subcellularLocation>
    <subcellularLocation>
        <location evidence="2">Nucleus</location>
    </subcellularLocation>
</comment>
<dbReference type="GO" id="GO:0005634">
    <property type="term" value="C:nucleus"/>
    <property type="evidence" value="ECO:0007669"/>
    <property type="project" value="UniProtKB-SubCell"/>
</dbReference>
<keyword evidence="15" id="KW-1185">Reference proteome</keyword>
<evidence type="ECO:0000256" key="6">
    <source>
        <dbReference type="ARBA" id="ARBA00022448"/>
    </source>
</evidence>
<accession>A0A8S3ZXF7</accession>
<dbReference type="GO" id="GO:0006606">
    <property type="term" value="P:protein import into nucleus"/>
    <property type="evidence" value="ECO:0007669"/>
    <property type="project" value="InterPro"/>
</dbReference>
<evidence type="ECO:0000256" key="4">
    <source>
        <dbReference type="ARBA" id="ARBA00007540"/>
    </source>
</evidence>
<keyword evidence="8" id="KW-0694">RNA-binding</keyword>
<dbReference type="Gene3D" id="3.30.470.30">
    <property type="entry name" value="DNA ligase/mRNA capping enzyme"/>
    <property type="match status" value="1"/>
</dbReference>
<evidence type="ECO:0000313" key="15">
    <source>
        <dbReference type="Proteomes" id="UP000678393"/>
    </source>
</evidence>
<dbReference type="PANTHER" id="PTHR13403">
    <property type="entry name" value="SNURPORTIN1 RNUT1 PROTEIN RNA, U TRANSPORTER 1"/>
    <property type="match status" value="1"/>
</dbReference>
<dbReference type="InterPro" id="IPR017336">
    <property type="entry name" value="Snurportin-1"/>
</dbReference>
<organism evidence="14 15">
    <name type="scientific">Candidula unifasciata</name>
    <dbReference type="NCBI Taxonomy" id="100452"/>
    <lineage>
        <taxon>Eukaryota</taxon>
        <taxon>Metazoa</taxon>
        <taxon>Spiralia</taxon>
        <taxon>Lophotrochozoa</taxon>
        <taxon>Mollusca</taxon>
        <taxon>Gastropoda</taxon>
        <taxon>Heterobranchia</taxon>
        <taxon>Euthyneura</taxon>
        <taxon>Panpulmonata</taxon>
        <taxon>Eupulmonata</taxon>
        <taxon>Stylommatophora</taxon>
        <taxon>Helicina</taxon>
        <taxon>Helicoidea</taxon>
        <taxon>Geomitridae</taxon>
        <taxon>Candidula</taxon>
    </lineage>
</organism>
<comment type="similarity">
    <text evidence="4">Belongs to the snurportin family.</text>
</comment>
<dbReference type="GO" id="GO:0061015">
    <property type="term" value="P:snRNA import into nucleus"/>
    <property type="evidence" value="ECO:0007669"/>
    <property type="project" value="InterPro"/>
</dbReference>
<keyword evidence="6 11" id="KW-0813">Transport</keyword>
<dbReference type="InterPro" id="IPR024721">
    <property type="entry name" value="Snurportin-1_N"/>
</dbReference>
<comment type="function">
    <text evidence="1">Functions as an U snRNP-specific nuclear import adapter. Involved in the trimethylguanosine (m3G)-cap-dependent nuclear import of U snRNPs. Binds specifically to the terminal m3G-cap U snRNAs.</text>
</comment>
<evidence type="ECO:0000256" key="5">
    <source>
        <dbReference type="ARBA" id="ARBA00016034"/>
    </source>
</evidence>
<keyword evidence="9" id="KW-0539">Nucleus</keyword>
<dbReference type="InterPro" id="IPR047857">
    <property type="entry name" value="Snurportin1_C"/>
</dbReference>
<dbReference type="PROSITE" id="PS51214">
    <property type="entry name" value="IBB"/>
    <property type="match status" value="1"/>
</dbReference>
<evidence type="ECO:0000256" key="10">
    <source>
        <dbReference type="ARBA" id="ARBA00031454"/>
    </source>
</evidence>
<dbReference type="CDD" id="cd09232">
    <property type="entry name" value="Snurportin-1_C"/>
    <property type="match status" value="1"/>
</dbReference>
<feature type="compositionally biased region" description="Basic and acidic residues" evidence="12">
    <location>
        <begin position="342"/>
        <end position="353"/>
    </location>
</feature>
<evidence type="ECO:0000259" key="13">
    <source>
        <dbReference type="PROSITE" id="PS51214"/>
    </source>
</evidence>
<protein>
    <recommendedName>
        <fullName evidence="5">Snurportin-1</fullName>
    </recommendedName>
    <alternativeName>
        <fullName evidence="10">RNA U transporter 1</fullName>
    </alternativeName>
</protein>
<dbReference type="EMBL" id="CAJHNH020007113">
    <property type="protein sequence ID" value="CAG5134387.1"/>
    <property type="molecule type" value="Genomic_DNA"/>
</dbReference>
<feature type="compositionally biased region" description="Basic and acidic residues" evidence="12">
    <location>
        <begin position="314"/>
        <end position="330"/>
    </location>
</feature>
<evidence type="ECO:0000256" key="12">
    <source>
        <dbReference type="SAM" id="MobiDB-lite"/>
    </source>
</evidence>
<sequence length="408" mass="46992">MDDLAAIVGSFAITSEPNRTSAPHPRYSQYKERTPKYDQNSRRKQLLELQKNQRFDYLSHVRRLTDNDWNNKEEKEEDDDESMELEHKLSRPGRYYKNQLMMSEWLVEVPSNLETEWITVLCPVAKRCLVVTSRAKTKAYSKSGYCINTFPSHLPGGCRSSREKNTTILDCLYSEANQTYYILDLMCWNGCSVYDSETEFRFYWMHEKLREYSSLQETSSSNPFKFIGLPSFGCTQDVISTAIASAAFQIDGILFYHKRTHYIFGSSPLVVWLKPFMLEEILGITVPDCQKVEMPQNYTNYAEHMKQVEEERLKQEKLREERQKQGDTGKKFRQRHGRRRKEAGEMDTSHPESDGLEQSIEIDSKSMASAVDAEALEQIIDIDPKSVTSAVESAPGLGIVDLSVAVTN</sequence>
<evidence type="ECO:0000256" key="8">
    <source>
        <dbReference type="ARBA" id="ARBA00022884"/>
    </source>
</evidence>
<gene>
    <name evidence="14" type="ORF">CUNI_LOCUS19945</name>
</gene>
<reference evidence="14" key="1">
    <citation type="submission" date="2021-04" db="EMBL/GenBank/DDBJ databases">
        <authorList>
            <consortium name="Molecular Ecology Group"/>
        </authorList>
    </citation>
    <scope>NUCLEOTIDE SEQUENCE</scope>
</reference>
<dbReference type="PANTHER" id="PTHR13403:SF6">
    <property type="entry name" value="SNURPORTIN-1"/>
    <property type="match status" value="1"/>
</dbReference>
<feature type="region of interest" description="Disordered" evidence="12">
    <location>
        <begin position="15"/>
        <end position="41"/>
    </location>
</feature>
<comment type="caution">
    <text evidence="14">The sequence shown here is derived from an EMBL/GenBank/DDBJ whole genome shotgun (WGS) entry which is preliminary data.</text>
</comment>
<evidence type="ECO:0000256" key="1">
    <source>
        <dbReference type="ARBA" id="ARBA00003975"/>
    </source>
</evidence>
<keyword evidence="7" id="KW-0963">Cytoplasm</keyword>
<feature type="domain" description="IBB" evidence="13">
    <location>
        <begin position="10"/>
        <end position="72"/>
    </location>
</feature>
<evidence type="ECO:0000256" key="11">
    <source>
        <dbReference type="PROSITE-ProRule" id="PRU00561"/>
    </source>
</evidence>
<dbReference type="Proteomes" id="UP000678393">
    <property type="component" value="Unassembled WGS sequence"/>
</dbReference>
<evidence type="ECO:0000256" key="3">
    <source>
        <dbReference type="ARBA" id="ARBA00004496"/>
    </source>
</evidence>
<dbReference type="Pfam" id="PF11538">
    <property type="entry name" value="Snurportin1"/>
    <property type="match status" value="1"/>
</dbReference>
<proteinExistence type="inferred from homology"/>
<evidence type="ECO:0000256" key="7">
    <source>
        <dbReference type="ARBA" id="ARBA00022490"/>
    </source>
</evidence>
<evidence type="ECO:0000256" key="2">
    <source>
        <dbReference type="ARBA" id="ARBA00004123"/>
    </source>
</evidence>
<evidence type="ECO:0000256" key="9">
    <source>
        <dbReference type="ARBA" id="ARBA00023242"/>
    </source>
</evidence>
<dbReference type="GO" id="GO:0061608">
    <property type="term" value="F:nuclear import signal receptor activity"/>
    <property type="evidence" value="ECO:0007669"/>
    <property type="project" value="InterPro"/>
</dbReference>
<dbReference type="GO" id="GO:0003723">
    <property type="term" value="F:RNA binding"/>
    <property type="evidence" value="ECO:0007669"/>
    <property type="project" value="UniProtKB-KW"/>
</dbReference>
<dbReference type="SUPFAM" id="SSF56091">
    <property type="entry name" value="DNA ligase/mRNA capping enzyme, catalytic domain"/>
    <property type="match status" value="1"/>
</dbReference>
<dbReference type="InterPro" id="IPR002652">
    <property type="entry name" value="Importin-a_IBB"/>
</dbReference>
<dbReference type="AlphaFoldDB" id="A0A8S3ZXF7"/>
<dbReference type="Pfam" id="PF21974">
    <property type="entry name" value="SPN1_m3Gcap_bd"/>
    <property type="match status" value="1"/>
</dbReference>
<feature type="compositionally biased region" description="Basic and acidic residues" evidence="12">
    <location>
        <begin position="29"/>
        <end position="41"/>
    </location>
</feature>
<evidence type="ECO:0000313" key="14">
    <source>
        <dbReference type="EMBL" id="CAG5134387.1"/>
    </source>
</evidence>